<evidence type="ECO:0000313" key="2">
    <source>
        <dbReference type="Proteomes" id="UP000596742"/>
    </source>
</evidence>
<protein>
    <submittedName>
        <fullName evidence="1">Uncharacterized protein</fullName>
    </submittedName>
</protein>
<evidence type="ECO:0000313" key="1">
    <source>
        <dbReference type="EMBL" id="VDI42563.1"/>
    </source>
</evidence>
<gene>
    <name evidence="1" type="ORF">MGAL_10B006383</name>
</gene>
<organism evidence="1 2">
    <name type="scientific">Mytilus galloprovincialis</name>
    <name type="common">Mediterranean mussel</name>
    <dbReference type="NCBI Taxonomy" id="29158"/>
    <lineage>
        <taxon>Eukaryota</taxon>
        <taxon>Metazoa</taxon>
        <taxon>Spiralia</taxon>
        <taxon>Lophotrochozoa</taxon>
        <taxon>Mollusca</taxon>
        <taxon>Bivalvia</taxon>
        <taxon>Autobranchia</taxon>
        <taxon>Pteriomorphia</taxon>
        <taxon>Mytilida</taxon>
        <taxon>Mytiloidea</taxon>
        <taxon>Mytilidae</taxon>
        <taxon>Mytilinae</taxon>
        <taxon>Mytilus</taxon>
    </lineage>
</organism>
<reference evidence="1" key="1">
    <citation type="submission" date="2018-11" db="EMBL/GenBank/DDBJ databases">
        <authorList>
            <person name="Alioto T."/>
            <person name="Alioto T."/>
        </authorList>
    </citation>
    <scope>NUCLEOTIDE SEQUENCE</scope>
</reference>
<keyword evidence="2" id="KW-1185">Reference proteome</keyword>
<dbReference type="EMBL" id="UYJE01006035">
    <property type="protein sequence ID" value="VDI42563.1"/>
    <property type="molecule type" value="Genomic_DNA"/>
</dbReference>
<dbReference type="Proteomes" id="UP000596742">
    <property type="component" value="Unassembled WGS sequence"/>
</dbReference>
<sequence length="208" mass="24278">MTEEDIKDNAENQYACIGIVIPDELLQQYCQRWLDELTKTKSIGAAIDENRTMINNIFRNDIRNHLRQLTLDKIALIIQNSSAEFINKMFVMTEQDIHDNTSKRYKSVGIVIPDNLLQPYIERWLKCLAKTTEFEKYIDENRPLETVEFRAALNDYLSQLNIANIASLIEDANDDFLNKMFVVTEDDIQHNADNHYECFDIVIPDDLL</sequence>
<dbReference type="AlphaFoldDB" id="A0A8B6F003"/>
<comment type="caution">
    <text evidence="1">The sequence shown here is derived from an EMBL/GenBank/DDBJ whole genome shotgun (WGS) entry which is preliminary data.</text>
</comment>
<proteinExistence type="predicted"/>
<dbReference type="OrthoDB" id="10413833at2759"/>
<accession>A0A8B6F003</accession>
<name>A0A8B6F003_MYTGA</name>